<keyword evidence="2" id="KW-1185">Reference proteome</keyword>
<evidence type="ECO:0000313" key="1">
    <source>
        <dbReference type="EMBL" id="MCF1717074.1"/>
    </source>
</evidence>
<comment type="caution">
    <text evidence="1">The sequence shown here is derived from an EMBL/GenBank/DDBJ whole genome shotgun (WGS) entry which is preliminary data.</text>
</comment>
<accession>A0ABS9BMX2</accession>
<sequence>MGYNLHIVRRNDWDDFEEESNISLEEWLTYVRSDDELDLTNGYEVKIPGTENSFQNVPGFCNWTGHTTKATDNIPWFDYGNGMISTKYPDDETIKKMIAIAEKLNAKVQGDDDEFYDINYFLNRSNKFTSDATNRIDKKSWWKFW</sequence>
<dbReference type="Proteomes" id="UP001200145">
    <property type="component" value="Unassembled WGS sequence"/>
</dbReference>
<dbReference type="RefSeq" id="WP_234868775.1">
    <property type="nucleotide sequence ID" value="NZ_JAKEVY010000015.1"/>
</dbReference>
<protein>
    <submittedName>
        <fullName evidence="1">Uncharacterized protein</fullName>
    </submittedName>
</protein>
<reference evidence="1 2" key="1">
    <citation type="submission" date="2022-01" db="EMBL/GenBank/DDBJ databases">
        <title>Flavihumibacter sp. nov., isolated from sediment of a river.</title>
        <authorList>
            <person name="Liu H."/>
        </authorList>
    </citation>
    <scope>NUCLEOTIDE SEQUENCE [LARGE SCALE GENOMIC DNA]</scope>
    <source>
        <strain evidence="1 2">RY-1</strain>
    </source>
</reference>
<dbReference type="EMBL" id="JAKEVY010000015">
    <property type="protein sequence ID" value="MCF1717074.1"/>
    <property type="molecule type" value="Genomic_DNA"/>
</dbReference>
<evidence type="ECO:0000313" key="2">
    <source>
        <dbReference type="Proteomes" id="UP001200145"/>
    </source>
</evidence>
<name>A0ABS9BMX2_9BACT</name>
<proteinExistence type="predicted"/>
<gene>
    <name evidence="1" type="ORF">L0U88_20700</name>
</gene>
<organism evidence="1 2">
    <name type="scientific">Flavihumibacter fluminis</name>
    <dbReference type="NCBI Taxonomy" id="2909236"/>
    <lineage>
        <taxon>Bacteria</taxon>
        <taxon>Pseudomonadati</taxon>
        <taxon>Bacteroidota</taxon>
        <taxon>Chitinophagia</taxon>
        <taxon>Chitinophagales</taxon>
        <taxon>Chitinophagaceae</taxon>
        <taxon>Flavihumibacter</taxon>
    </lineage>
</organism>